<proteinExistence type="predicted"/>
<accession>A0A6A5SNM9</accession>
<evidence type="ECO:0008006" key="3">
    <source>
        <dbReference type="Google" id="ProtNLM"/>
    </source>
</evidence>
<evidence type="ECO:0000313" key="2">
    <source>
        <dbReference type="Proteomes" id="UP000800038"/>
    </source>
</evidence>
<protein>
    <recommendedName>
        <fullName evidence="3">N-acetyltransferase domain-containing protein</fullName>
    </recommendedName>
</protein>
<reference evidence="1" key="1">
    <citation type="journal article" date="2020" name="Stud. Mycol.">
        <title>101 Dothideomycetes genomes: a test case for predicting lifestyles and emergence of pathogens.</title>
        <authorList>
            <person name="Haridas S."/>
            <person name="Albert R."/>
            <person name="Binder M."/>
            <person name="Bloem J."/>
            <person name="Labutti K."/>
            <person name="Salamov A."/>
            <person name="Andreopoulos B."/>
            <person name="Baker S."/>
            <person name="Barry K."/>
            <person name="Bills G."/>
            <person name="Bluhm B."/>
            <person name="Cannon C."/>
            <person name="Castanera R."/>
            <person name="Culley D."/>
            <person name="Daum C."/>
            <person name="Ezra D."/>
            <person name="Gonzalez J."/>
            <person name="Henrissat B."/>
            <person name="Kuo A."/>
            <person name="Liang C."/>
            <person name="Lipzen A."/>
            <person name="Lutzoni F."/>
            <person name="Magnuson J."/>
            <person name="Mondo S."/>
            <person name="Nolan M."/>
            <person name="Ohm R."/>
            <person name="Pangilinan J."/>
            <person name="Park H.-J."/>
            <person name="Ramirez L."/>
            <person name="Alfaro M."/>
            <person name="Sun H."/>
            <person name="Tritt A."/>
            <person name="Yoshinaga Y."/>
            <person name="Zwiers L.-H."/>
            <person name="Turgeon B."/>
            <person name="Goodwin S."/>
            <person name="Spatafora J."/>
            <person name="Crous P."/>
            <person name="Grigoriev I."/>
        </authorList>
    </citation>
    <scope>NUCLEOTIDE SEQUENCE</scope>
    <source>
        <strain evidence="1">CBS 161.51</strain>
    </source>
</reference>
<evidence type="ECO:0000313" key="1">
    <source>
        <dbReference type="EMBL" id="KAF1941079.1"/>
    </source>
</evidence>
<organism evidence="1 2">
    <name type="scientific">Clathrospora elynae</name>
    <dbReference type="NCBI Taxonomy" id="706981"/>
    <lineage>
        <taxon>Eukaryota</taxon>
        <taxon>Fungi</taxon>
        <taxon>Dikarya</taxon>
        <taxon>Ascomycota</taxon>
        <taxon>Pezizomycotina</taxon>
        <taxon>Dothideomycetes</taxon>
        <taxon>Pleosporomycetidae</taxon>
        <taxon>Pleosporales</taxon>
        <taxon>Diademaceae</taxon>
        <taxon>Clathrospora</taxon>
    </lineage>
</organism>
<name>A0A6A5SNM9_9PLEO</name>
<sequence length="227" mass="25172">MATPNLSSPILFSPDELKSNPDLSASVLRLVNNAFYRSKESNPIQWCNTTLRFPNEDALHTLLSPPNSVIALIFDMNSNVELPQDLNPEIVGVDKPEHKSKKIVACAAAVPWKGGWAQEGAGTESGWEIKIVSVDGDAKYLRRGLAVQILEALEHRLVSDMDLHLRKEAVGAGEATLTLWILAAESLTGAYWRKKGYREVRKKIEGAGVWSCKTSFEMVVFRKDVRV</sequence>
<gene>
    <name evidence="1" type="ORF">EJ02DRAFT_378567</name>
</gene>
<keyword evidence="2" id="KW-1185">Reference proteome</keyword>
<dbReference type="EMBL" id="ML976053">
    <property type="protein sequence ID" value="KAF1941079.1"/>
    <property type="molecule type" value="Genomic_DNA"/>
</dbReference>
<dbReference type="OrthoDB" id="3745836at2759"/>
<dbReference type="Proteomes" id="UP000800038">
    <property type="component" value="Unassembled WGS sequence"/>
</dbReference>
<dbReference type="AlphaFoldDB" id="A0A6A5SNM9"/>